<dbReference type="GO" id="GO:0061630">
    <property type="term" value="F:ubiquitin protein ligase activity"/>
    <property type="evidence" value="ECO:0007669"/>
    <property type="project" value="TreeGrafter"/>
</dbReference>
<keyword evidence="7" id="KW-1185">Reference proteome</keyword>
<protein>
    <recommendedName>
        <fullName evidence="5">RING-type domain-containing protein</fullName>
    </recommendedName>
</protein>
<dbReference type="GO" id="GO:0016567">
    <property type="term" value="P:protein ubiquitination"/>
    <property type="evidence" value="ECO:0007669"/>
    <property type="project" value="TreeGrafter"/>
</dbReference>
<dbReference type="Gene3D" id="3.30.40.10">
    <property type="entry name" value="Zinc/RING finger domain, C3HC4 (zinc finger)"/>
    <property type="match status" value="1"/>
</dbReference>
<name>A0AAN7MAN1_TRANT</name>
<keyword evidence="2 4" id="KW-0863">Zinc-finger</keyword>
<keyword evidence="1" id="KW-0479">Metal-binding</keyword>
<dbReference type="InterPro" id="IPR001841">
    <property type="entry name" value="Znf_RING"/>
</dbReference>
<accession>A0AAN7MAN1</accession>
<dbReference type="PANTHER" id="PTHR45969:SF33">
    <property type="entry name" value="RING ZINC FINGER PROTEIN-RELATED"/>
    <property type="match status" value="1"/>
</dbReference>
<evidence type="ECO:0000256" key="3">
    <source>
        <dbReference type="ARBA" id="ARBA00022833"/>
    </source>
</evidence>
<evidence type="ECO:0000313" key="6">
    <source>
        <dbReference type="EMBL" id="KAK4802089.1"/>
    </source>
</evidence>
<comment type="caution">
    <text evidence="6">The sequence shown here is derived from an EMBL/GenBank/DDBJ whole genome shotgun (WGS) entry which is preliminary data.</text>
</comment>
<dbReference type="EMBL" id="JAXQNO010000002">
    <property type="protein sequence ID" value="KAK4802089.1"/>
    <property type="molecule type" value="Genomic_DNA"/>
</dbReference>
<gene>
    <name evidence="6" type="ORF">SAY86_000292</name>
</gene>
<evidence type="ECO:0000256" key="2">
    <source>
        <dbReference type="ARBA" id="ARBA00022771"/>
    </source>
</evidence>
<dbReference type="PANTHER" id="PTHR45969">
    <property type="entry name" value="RING ZINC FINGER PROTEIN-RELATED"/>
    <property type="match status" value="1"/>
</dbReference>
<feature type="domain" description="RING-type" evidence="5">
    <location>
        <begin position="97"/>
        <end position="140"/>
    </location>
</feature>
<evidence type="ECO:0000313" key="7">
    <source>
        <dbReference type="Proteomes" id="UP001346149"/>
    </source>
</evidence>
<dbReference type="GO" id="GO:0008270">
    <property type="term" value="F:zinc ion binding"/>
    <property type="evidence" value="ECO:0007669"/>
    <property type="project" value="UniProtKB-KW"/>
</dbReference>
<organism evidence="6 7">
    <name type="scientific">Trapa natans</name>
    <name type="common">Water chestnut</name>
    <dbReference type="NCBI Taxonomy" id="22666"/>
    <lineage>
        <taxon>Eukaryota</taxon>
        <taxon>Viridiplantae</taxon>
        <taxon>Streptophyta</taxon>
        <taxon>Embryophyta</taxon>
        <taxon>Tracheophyta</taxon>
        <taxon>Spermatophyta</taxon>
        <taxon>Magnoliopsida</taxon>
        <taxon>eudicotyledons</taxon>
        <taxon>Gunneridae</taxon>
        <taxon>Pentapetalae</taxon>
        <taxon>rosids</taxon>
        <taxon>malvids</taxon>
        <taxon>Myrtales</taxon>
        <taxon>Lythraceae</taxon>
        <taxon>Trapa</taxon>
    </lineage>
</organism>
<dbReference type="SMART" id="SM00184">
    <property type="entry name" value="RING"/>
    <property type="match status" value="1"/>
</dbReference>
<dbReference type="SUPFAM" id="SSF57850">
    <property type="entry name" value="RING/U-box"/>
    <property type="match status" value="1"/>
</dbReference>
<reference evidence="6 7" key="1">
    <citation type="journal article" date="2023" name="Hortic Res">
        <title>Pangenome of water caltrop reveals structural variations and asymmetric subgenome divergence after allopolyploidization.</title>
        <authorList>
            <person name="Zhang X."/>
            <person name="Chen Y."/>
            <person name="Wang L."/>
            <person name="Yuan Y."/>
            <person name="Fang M."/>
            <person name="Shi L."/>
            <person name="Lu R."/>
            <person name="Comes H.P."/>
            <person name="Ma Y."/>
            <person name="Chen Y."/>
            <person name="Huang G."/>
            <person name="Zhou Y."/>
            <person name="Zheng Z."/>
            <person name="Qiu Y."/>
        </authorList>
    </citation>
    <scope>NUCLEOTIDE SEQUENCE [LARGE SCALE GENOMIC DNA]</scope>
    <source>
        <strain evidence="6">F231</strain>
    </source>
</reference>
<dbReference type="InterPro" id="IPR013083">
    <property type="entry name" value="Znf_RING/FYVE/PHD"/>
</dbReference>
<dbReference type="Pfam" id="PF13639">
    <property type="entry name" value="zf-RING_2"/>
    <property type="match status" value="1"/>
</dbReference>
<evidence type="ECO:0000259" key="5">
    <source>
        <dbReference type="PROSITE" id="PS50089"/>
    </source>
</evidence>
<dbReference type="PROSITE" id="PS50089">
    <property type="entry name" value="ZF_RING_2"/>
    <property type="match status" value="1"/>
</dbReference>
<dbReference type="AlphaFoldDB" id="A0AAN7MAN1"/>
<sequence length="187" mass="20888">MGFPVCYSELLLPRVLIQFLSLLALLRRLLSFLLCLAGLPDLLENSSPSSSPDYYTPASSWPEGLYFTPSSSASSALLREVLPVLRLSEIQSPPESCAVCLYDFEPHDEARRLPSCCHVFHRGCIDRWLGYGHHTCPLCRTSLVPDEVADAVNQGLWAASGFSDFEDDFSQYDLHHFSSPLLIEDSF</sequence>
<evidence type="ECO:0000256" key="1">
    <source>
        <dbReference type="ARBA" id="ARBA00022723"/>
    </source>
</evidence>
<keyword evidence="3" id="KW-0862">Zinc</keyword>
<dbReference type="Proteomes" id="UP001346149">
    <property type="component" value="Unassembled WGS sequence"/>
</dbReference>
<proteinExistence type="predicted"/>
<evidence type="ECO:0000256" key="4">
    <source>
        <dbReference type="PROSITE-ProRule" id="PRU00175"/>
    </source>
</evidence>